<name>A0A1G1Y2C6_9BACT</name>
<reference evidence="2 3" key="1">
    <citation type="journal article" date="2016" name="Nat. Commun.">
        <title>Thousands of microbial genomes shed light on interconnected biogeochemical processes in an aquifer system.</title>
        <authorList>
            <person name="Anantharaman K."/>
            <person name="Brown C.T."/>
            <person name="Hug L.A."/>
            <person name="Sharon I."/>
            <person name="Castelle C.J."/>
            <person name="Probst A.J."/>
            <person name="Thomas B.C."/>
            <person name="Singh A."/>
            <person name="Wilkins M.J."/>
            <person name="Karaoz U."/>
            <person name="Brodie E.L."/>
            <person name="Williams K.H."/>
            <person name="Hubbard S.S."/>
            <person name="Banfield J.F."/>
        </authorList>
    </citation>
    <scope>NUCLEOTIDE SEQUENCE [LARGE SCALE GENOMIC DNA]</scope>
</reference>
<evidence type="ECO:0000259" key="1">
    <source>
        <dbReference type="Pfam" id="PF05050"/>
    </source>
</evidence>
<dbReference type="InterPro" id="IPR052514">
    <property type="entry name" value="SAM-dependent_MTase"/>
</dbReference>
<feature type="domain" description="Methyltransferase FkbM" evidence="1">
    <location>
        <begin position="51"/>
        <end position="213"/>
    </location>
</feature>
<dbReference type="Proteomes" id="UP000178240">
    <property type="component" value="Unassembled WGS sequence"/>
</dbReference>
<protein>
    <recommendedName>
        <fullName evidence="1">Methyltransferase FkbM domain-containing protein</fullName>
    </recommendedName>
</protein>
<dbReference type="Pfam" id="PF05050">
    <property type="entry name" value="Methyltransf_21"/>
    <property type="match status" value="1"/>
</dbReference>
<dbReference type="InterPro" id="IPR029063">
    <property type="entry name" value="SAM-dependent_MTases_sf"/>
</dbReference>
<gene>
    <name evidence="2" type="ORF">A2744_03245</name>
</gene>
<sequence length="235" mass="26731">MNIYPINFNSRKLKIHGRAGADQSVIAEIFKYREYRRAEQIISQAKSLILDVGAHIGAFTLYCKAINPTVKILALEPEPKNFFILQKNISTNHVKGATVLEAALADKTTTAKFLITPDSHNHRLWLQADQTNSPGDKNFIQVKTLSLAKLCQKHKIPSIDLMKLDIEGGEYQILNALRSADYQKLKNVILEYHDSKSQNHKTIENILRQNGFSVETFPSKFDNQLGFLLARNKRR</sequence>
<dbReference type="STRING" id="1797535.A2744_03245"/>
<evidence type="ECO:0000313" key="2">
    <source>
        <dbReference type="EMBL" id="OGY46442.1"/>
    </source>
</evidence>
<proteinExistence type="predicted"/>
<dbReference type="InterPro" id="IPR006342">
    <property type="entry name" value="FkbM_mtfrase"/>
</dbReference>
<organism evidence="2 3">
    <name type="scientific">Candidatus Buchananbacteria bacterium RIFCSPHIGHO2_01_FULL_44_11</name>
    <dbReference type="NCBI Taxonomy" id="1797535"/>
    <lineage>
        <taxon>Bacteria</taxon>
        <taxon>Candidatus Buchananiibacteriota</taxon>
    </lineage>
</organism>
<dbReference type="PANTHER" id="PTHR34203">
    <property type="entry name" value="METHYLTRANSFERASE, FKBM FAMILY PROTEIN"/>
    <property type="match status" value="1"/>
</dbReference>
<dbReference type="Gene3D" id="3.40.50.150">
    <property type="entry name" value="Vaccinia Virus protein VP39"/>
    <property type="match status" value="1"/>
</dbReference>
<dbReference type="SUPFAM" id="SSF53335">
    <property type="entry name" value="S-adenosyl-L-methionine-dependent methyltransferases"/>
    <property type="match status" value="1"/>
</dbReference>
<dbReference type="EMBL" id="MHIE01000003">
    <property type="protein sequence ID" value="OGY46442.1"/>
    <property type="molecule type" value="Genomic_DNA"/>
</dbReference>
<dbReference type="AlphaFoldDB" id="A0A1G1Y2C6"/>
<comment type="caution">
    <text evidence="2">The sequence shown here is derived from an EMBL/GenBank/DDBJ whole genome shotgun (WGS) entry which is preliminary data.</text>
</comment>
<dbReference type="PANTHER" id="PTHR34203:SF15">
    <property type="entry name" value="SLL1173 PROTEIN"/>
    <property type="match status" value="1"/>
</dbReference>
<evidence type="ECO:0000313" key="3">
    <source>
        <dbReference type="Proteomes" id="UP000178240"/>
    </source>
</evidence>
<accession>A0A1G1Y2C6</accession>
<dbReference type="NCBIfam" id="TIGR01444">
    <property type="entry name" value="fkbM_fam"/>
    <property type="match status" value="1"/>
</dbReference>